<gene>
    <name evidence="2" type="ORF">GCM10009627_18980</name>
</gene>
<dbReference type="Proteomes" id="UP001501742">
    <property type="component" value="Unassembled WGS sequence"/>
</dbReference>
<dbReference type="EMBL" id="BAAAJX010000008">
    <property type="protein sequence ID" value="GAA1493552.1"/>
    <property type="molecule type" value="Genomic_DNA"/>
</dbReference>
<comment type="caution">
    <text evidence="2">The sequence shown here is derived from an EMBL/GenBank/DDBJ whole genome shotgun (WGS) entry which is preliminary data.</text>
</comment>
<evidence type="ECO:0000313" key="2">
    <source>
        <dbReference type="EMBL" id="GAA1493552.1"/>
    </source>
</evidence>
<sequence length="97" mass="10221">MTDEDEPSLPTEIAVSEIAVIDPSAASFVSTVCSTRDGFSTVWSDEVHPESTRAAAPAIATTASARPLFVRTPGCSMRNDIDDRPPQEPTSDSILAG</sequence>
<proteinExistence type="predicted"/>
<name>A0ABN1ZD78_9MICO</name>
<protein>
    <submittedName>
        <fullName evidence="2">Uncharacterized protein</fullName>
    </submittedName>
</protein>
<evidence type="ECO:0000313" key="3">
    <source>
        <dbReference type="Proteomes" id="UP001501742"/>
    </source>
</evidence>
<evidence type="ECO:0000256" key="1">
    <source>
        <dbReference type="SAM" id="MobiDB-lite"/>
    </source>
</evidence>
<organism evidence="2 3">
    <name type="scientific">Curtobacterium herbarum</name>
    <dbReference type="NCBI Taxonomy" id="150122"/>
    <lineage>
        <taxon>Bacteria</taxon>
        <taxon>Bacillati</taxon>
        <taxon>Actinomycetota</taxon>
        <taxon>Actinomycetes</taxon>
        <taxon>Micrococcales</taxon>
        <taxon>Microbacteriaceae</taxon>
        <taxon>Curtobacterium</taxon>
    </lineage>
</organism>
<keyword evidence="3" id="KW-1185">Reference proteome</keyword>
<accession>A0ABN1ZD78</accession>
<feature type="region of interest" description="Disordered" evidence="1">
    <location>
        <begin position="76"/>
        <end position="97"/>
    </location>
</feature>
<reference evidence="2 3" key="1">
    <citation type="journal article" date="2019" name="Int. J. Syst. Evol. Microbiol.">
        <title>The Global Catalogue of Microorganisms (GCM) 10K type strain sequencing project: providing services to taxonomists for standard genome sequencing and annotation.</title>
        <authorList>
            <consortium name="The Broad Institute Genomics Platform"/>
            <consortium name="The Broad Institute Genome Sequencing Center for Infectious Disease"/>
            <person name="Wu L."/>
            <person name="Ma J."/>
        </authorList>
    </citation>
    <scope>NUCLEOTIDE SEQUENCE [LARGE SCALE GENOMIC DNA]</scope>
    <source>
        <strain evidence="2 3">JCM 12140</strain>
    </source>
</reference>